<dbReference type="Pfam" id="PF00072">
    <property type="entry name" value="Response_reg"/>
    <property type="match status" value="1"/>
</dbReference>
<dbReference type="Pfam" id="PF00512">
    <property type="entry name" value="HisKA"/>
    <property type="match status" value="1"/>
</dbReference>
<dbReference type="CDD" id="cd00082">
    <property type="entry name" value="HisKA"/>
    <property type="match status" value="1"/>
</dbReference>
<evidence type="ECO:0000313" key="17">
    <source>
        <dbReference type="Proteomes" id="UP000241769"/>
    </source>
</evidence>
<dbReference type="STRING" id="1890364.A0A2P6NXQ8"/>
<evidence type="ECO:0000256" key="3">
    <source>
        <dbReference type="ARBA" id="ARBA00022606"/>
    </source>
</evidence>
<dbReference type="InterPro" id="IPR013515">
    <property type="entry name" value="Phytochrome_cen-reg"/>
</dbReference>
<dbReference type="FunFam" id="3.30.565.10:FF:000010">
    <property type="entry name" value="Sensor histidine kinase RcsC"/>
    <property type="match status" value="1"/>
</dbReference>
<dbReference type="GO" id="GO:0000155">
    <property type="term" value="F:phosphorelay sensor kinase activity"/>
    <property type="evidence" value="ECO:0007669"/>
    <property type="project" value="InterPro"/>
</dbReference>
<dbReference type="PANTHER" id="PTHR45339">
    <property type="entry name" value="HYBRID SIGNAL TRANSDUCTION HISTIDINE KINASE J"/>
    <property type="match status" value="1"/>
</dbReference>
<dbReference type="InterPro" id="IPR000014">
    <property type="entry name" value="PAS"/>
</dbReference>
<dbReference type="InterPro" id="IPR036097">
    <property type="entry name" value="HisK_dim/P_sf"/>
</dbReference>
<dbReference type="InterPro" id="IPR003018">
    <property type="entry name" value="GAF"/>
</dbReference>
<dbReference type="SMART" id="SM00387">
    <property type="entry name" value="HATPase_c"/>
    <property type="match status" value="1"/>
</dbReference>
<dbReference type="Gene3D" id="1.10.287.130">
    <property type="match status" value="1"/>
</dbReference>
<dbReference type="InParanoid" id="A0A2P6NXQ8"/>
<dbReference type="SMART" id="SM00448">
    <property type="entry name" value="REC"/>
    <property type="match status" value="1"/>
</dbReference>
<keyword evidence="1" id="KW-0600">Photoreceptor protein</keyword>
<dbReference type="InterPro" id="IPR035965">
    <property type="entry name" value="PAS-like_dom_sf"/>
</dbReference>
<feature type="domain" description="Phytochrome chromophore attachment site" evidence="11">
    <location>
        <begin position="171"/>
        <end position="326"/>
    </location>
</feature>
<dbReference type="SUPFAM" id="SSF47384">
    <property type="entry name" value="Homodimeric domain of signal transducing histidine kinase"/>
    <property type="match status" value="1"/>
</dbReference>
<dbReference type="Gene3D" id="3.30.450.270">
    <property type="match status" value="1"/>
</dbReference>
<dbReference type="Pfam" id="PF01590">
    <property type="entry name" value="GAF"/>
    <property type="match status" value="1"/>
</dbReference>
<evidence type="ECO:0000256" key="9">
    <source>
        <dbReference type="PROSITE-ProRule" id="PRU00169"/>
    </source>
</evidence>
<dbReference type="GO" id="GO:0009584">
    <property type="term" value="P:detection of visible light"/>
    <property type="evidence" value="ECO:0007669"/>
    <property type="project" value="InterPro"/>
</dbReference>
<dbReference type="PROSITE" id="PS50112">
    <property type="entry name" value="PAS"/>
    <property type="match status" value="1"/>
</dbReference>
<dbReference type="SUPFAM" id="SSF55785">
    <property type="entry name" value="PYP-like sensor domain (PAS domain)"/>
    <property type="match status" value="1"/>
</dbReference>
<evidence type="ECO:0000259" key="14">
    <source>
        <dbReference type="PROSITE" id="PS50112"/>
    </source>
</evidence>
<dbReference type="Gene3D" id="3.30.450.40">
    <property type="match status" value="1"/>
</dbReference>
<dbReference type="EMBL" id="MDYQ01000119">
    <property type="protein sequence ID" value="PRP81765.1"/>
    <property type="molecule type" value="Genomic_DNA"/>
</dbReference>
<dbReference type="Pfam" id="PF00360">
    <property type="entry name" value="PHY"/>
    <property type="match status" value="1"/>
</dbReference>
<evidence type="ECO:0000259" key="12">
    <source>
        <dbReference type="PROSITE" id="PS50109"/>
    </source>
</evidence>
<evidence type="ECO:0000256" key="2">
    <source>
        <dbReference type="ARBA" id="ARBA00022553"/>
    </source>
</evidence>
<dbReference type="InterPro" id="IPR016132">
    <property type="entry name" value="Phyto_chromo_attachment"/>
</dbReference>
<keyword evidence="7" id="KW-0902">Two-component regulatory system</keyword>
<feature type="domain" description="Histidine kinase" evidence="12">
    <location>
        <begin position="560"/>
        <end position="781"/>
    </location>
</feature>
<dbReference type="CDD" id="cd00130">
    <property type="entry name" value="PAS"/>
    <property type="match status" value="1"/>
</dbReference>
<dbReference type="Gene3D" id="3.40.50.2300">
    <property type="match status" value="1"/>
</dbReference>
<keyword evidence="2 9" id="KW-0597">Phosphoprotein</keyword>
<proteinExistence type="predicted"/>
<evidence type="ECO:0000256" key="1">
    <source>
        <dbReference type="ARBA" id="ARBA00022543"/>
    </source>
</evidence>
<dbReference type="PROSITE" id="PS50046">
    <property type="entry name" value="PHYTOCHROME_2"/>
    <property type="match status" value="1"/>
</dbReference>
<dbReference type="InterPro" id="IPR011006">
    <property type="entry name" value="CheY-like_superfamily"/>
</dbReference>
<evidence type="ECO:0000256" key="10">
    <source>
        <dbReference type="SAM" id="Coils"/>
    </source>
</evidence>
<dbReference type="OrthoDB" id="18630at2759"/>
<evidence type="ECO:0000256" key="8">
    <source>
        <dbReference type="ARBA" id="ARBA00023170"/>
    </source>
</evidence>
<feature type="modified residue" description="4-aspartylphosphate" evidence="9">
    <location>
        <position position="1001"/>
    </location>
</feature>
<accession>A0A2P6NXQ8</accession>
<keyword evidence="4" id="KW-0808">Transferase</keyword>
<dbReference type="InterPro" id="IPR001789">
    <property type="entry name" value="Sig_transdc_resp-reg_receiver"/>
</dbReference>
<dbReference type="InterPro" id="IPR043150">
    <property type="entry name" value="Phytochrome_PHY_sf"/>
</dbReference>
<evidence type="ECO:0000256" key="7">
    <source>
        <dbReference type="ARBA" id="ARBA00023012"/>
    </source>
</evidence>
<dbReference type="SUPFAM" id="SSF52172">
    <property type="entry name" value="CheY-like"/>
    <property type="match status" value="1"/>
</dbReference>
<protein>
    <submittedName>
        <fullName evidence="16">Multi-sensor hybrid histidine kinase</fullName>
    </submittedName>
</protein>
<keyword evidence="17" id="KW-1185">Reference proteome</keyword>
<dbReference type="GO" id="GO:0009881">
    <property type="term" value="F:photoreceptor activity"/>
    <property type="evidence" value="ECO:0007669"/>
    <property type="project" value="UniProtKB-KW"/>
</dbReference>
<dbReference type="PROSITE" id="PS50109">
    <property type="entry name" value="HIS_KIN"/>
    <property type="match status" value="1"/>
</dbReference>
<evidence type="ECO:0000313" key="15">
    <source>
        <dbReference type="EMBL" id="PRP81765.1"/>
    </source>
</evidence>
<organism evidence="16 17">
    <name type="scientific">Planoprotostelium fungivorum</name>
    <dbReference type="NCBI Taxonomy" id="1890364"/>
    <lineage>
        <taxon>Eukaryota</taxon>
        <taxon>Amoebozoa</taxon>
        <taxon>Evosea</taxon>
        <taxon>Variosea</taxon>
        <taxon>Cavosteliida</taxon>
        <taxon>Cavosteliaceae</taxon>
        <taxon>Planoprotostelium</taxon>
    </lineage>
</organism>
<name>A0A2P6NXQ8_9EUKA</name>
<gene>
    <name evidence="16" type="ORF">PROFUN_00215</name>
    <name evidence="15" type="ORF">PROFUN_10865</name>
</gene>
<evidence type="ECO:0000313" key="16">
    <source>
        <dbReference type="EMBL" id="PRP88747.1"/>
    </source>
</evidence>
<dbReference type="Gene3D" id="3.30.450.20">
    <property type="entry name" value="PAS domain"/>
    <property type="match status" value="1"/>
</dbReference>
<sequence length="1080" mass="122165">MEEDNFDELSPGPPTKRQKQLQATRAEHYLSDPKSVTLNNCDKEPIHLIGQIQGHGFLIITDSELSVQHVSMNVIEYMGWQPREMIGKPLDKFLSPFPLTYDQVKSYTQIQFKECDAEVQPKTKKQFPVHCCVHINREGLLLIECEMMMDDGFEYGLHISRIFDSFSENGDLYSVLDTVADQIKTTTGYNRVLIYEFDEEYNGRVIVEKADTDTRFLNLHFPTTDIPIQARELFRKNRFRIIQDALKATSDITPKTRAIDISMCTLRAVSQMHVTYMKNMGVRASLTISILVGVEKRLWGLITCHHTGEPKNLSYSRRRYCALLGCLLSSQVEAILQRREVLKRLKMETEVSAAKESLVMLDMKCAPWDTLYKLFPGWAKIMNCVMLCTEDRSYAYGLTGKSVNQIVSWVRTHVKDADSFVCECIKDIGLTSEDGLCCGFMYIRLKDATYAGLYFFRNEYIKSIIWGGEPKTPDAQGNLNPRVSFSSYKEVMRGRSLRWDSIFVEYAIQIQSIMTRYLFRWKAERHRVDAEREREEVERLMRENEITRQAAVMHNNFLATVSHELRTPIHSILGNTERLIDAQKMNGEAKHACSMIRSSSEHLLAIISDILDLSKLESSRLDIHPIPFDFYKKMEGISQSLFAVAKNKGLYINLLIPIGVPLLMADATRVGQIILNYISNAVKFTTEGGITIKVEQIGRTKSSIDLNFSVMDTGMGINEDDKTKLFQRFSQLENGRARKYDGTGLGLSINKQLAGLMGGEVKVESEHGKGSTFSVKLSMAFVNGQSNMHPLSTISQIEKQSKVILFDSRPFVRDFIDWYNQQWNVDTIVVSSPEEAESKFSSDTMAFIMSIAEADASTYKRLHEKLEKDFPEATSIVVESADMPLVDDLGTHVPILMQPMSPTAYHAMLTKSSNHITPDEPGEHDRRAVIRTDGSVTFEQESTESEDVGKLQLLMAEDNKINQMIAQTFLKSLGHAVKIVDNGDLAVRAAAEEKFDVILMDVMMPVMDGITATVNIRAAEAAKGDGDYTPIVALTAAGESSLREECIGSGMDDCLFKPFRKMDLQKMLVKVVKDYRAQKG</sequence>
<dbReference type="Pfam" id="PF02518">
    <property type="entry name" value="HATPase_c"/>
    <property type="match status" value="1"/>
</dbReference>
<dbReference type="InterPro" id="IPR003661">
    <property type="entry name" value="HisK_dim/P_dom"/>
</dbReference>
<feature type="domain" description="PAS" evidence="14">
    <location>
        <begin position="58"/>
        <end position="96"/>
    </location>
</feature>
<dbReference type="SUPFAM" id="SSF55874">
    <property type="entry name" value="ATPase domain of HSP90 chaperone/DNA topoisomerase II/histidine kinase"/>
    <property type="match status" value="1"/>
</dbReference>
<evidence type="ECO:0000259" key="11">
    <source>
        <dbReference type="PROSITE" id="PS50046"/>
    </source>
</evidence>
<evidence type="ECO:0000256" key="6">
    <source>
        <dbReference type="ARBA" id="ARBA00022991"/>
    </source>
</evidence>
<keyword evidence="5 16" id="KW-0418">Kinase</keyword>
<dbReference type="InterPro" id="IPR003594">
    <property type="entry name" value="HATPase_dom"/>
</dbReference>
<comment type="caution">
    <text evidence="16">The sequence shown here is derived from an EMBL/GenBank/DDBJ whole genome shotgun (WGS) entry which is preliminary data.</text>
</comment>
<dbReference type="PRINTS" id="PR00344">
    <property type="entry name" value="BCTRLSENSOR"/>
</dbReference>
<reference evidence="16 17" key="1">
    <citation type="journal article" date="2018" name="Genome Biol. Evol.">
        <title>Multiple Roots of Fruiting Body Formation in Amoebozoa.</title>
        <authorList>
            <person name="Hillmann F."/>
            <person name="Forbes G."/>
            <person name="Novohradska S."/>
            <person name="Ferling I."/>
            <person name="Riege K."/>
            <person name="Groth M."/>
            <person name="Westermann M."/>
            <person name="Marz M."/>
            <person name="Spaller T."/>
            <person name="Winckler T."/>
            <person name="Schaap P."/>
            <person name="Glockner G."/>
        </authorList>
    </citation>
    <scope>NUCLEOTIDE SEQUENCE [LARGE SCALE GENOMIC DNA]</scope>
    <source>
        <strain evidence="16 17">Jena</strain>
    </source>
</reference>
<dbReference type="InterPro" id="IPR036890">
    <property type="entry name" value="HATPase_C_sf"/>
</dbReference>
<dbReference type="SMART" id="SM00388">
    <property type="entry name" value="HisKA"/>
    <property type="match status" value="1"/>
</dbReference>
<feature type="domain" description="Response regulatory" evidence="13">
    <location>
        <begin position="952"/>
        <end position="1072"/>
    </location>
</feature>
<keyword evidence="8" id="KW-0675">Receptor</keyword>
<keyword evidence="6" id="KW-0157">Chromophore</keyword>
<dbReference type="CDD" id="cd17546">
    <property type="entry name" value="REC_hyHK_CKI1_RcsC-like"/>
    <property type="match status" value="1"/>
</dbReference>
<dbReference type="GO" id="GO:0006355">
    <property type="term" value="P:regulation of DNA-templated transcription"/>
    <property type="evidence" value="ECO:0007669"/>
    <property type="project" value="InterPro"/>
</dbReference>
<feature type="coiled-coil region" evidence="10">
    <location>
        <begin position="520"/>
        <end position="550"/>
    </location>
</feature>
<evidence type="ECO:0000256" key="5">
    <source>
        <dbReference type="ARBA" id="ARBA00022777"/>
    </source>
</evidence>
<dbReference type="SUPFAM" id="SSF55781">
    <property type="entry name" value="GAF domain-like"/>
    <property type="match status" value="2"/>
</dbReference>
<dbReference type="PANTHER" id="PTHR45339:SF1">
    <property type="entry name" value="HYBRID SIGNAL TRANSDUCTION HISTIDINE KINASE J"/>
    <property type="match status" value="1"/>
</dbReference>
<keyword evidence="10" id="KW-0175">Coiled coil</keyword>
<keyword evidence="3" id="KW-0716">Sensory transduction</keyword>
<dbReference type="Proteomes" id="UP000241769">
    <property type="component" value="Unassembled WGS sequence"/>
</dbReference>
<dbReference type="InterPro" id="IPR004358">
    <property type="entry name" value="Sig_transdc_His_kin-like_C"/>
</dbReference>
<evidence type="ECO:0000256" key="4">
    <source>
        <dbReference type="ARBA" id="ARBA00022679"/>
    </source>
</evidence>
<dbReference type="Pfam" id="PF08446">
    <property type="entry name" value="PAS_2"/>
    <property type="match status" value="1"/>
</dbReference>
<dbReference type="SMART" id="SM00065">
    <property type="entry name" value="GAF"/>
    <property type="match status" value="1"/>
</dbReference>
<dbReference type="CDD" id="cd16922">
    <property type="entry name" value="HATPase_EvgS-ArcB-TorS-like"/>
    <property type="match status" value="1"/>
</dbReference>
<dbReference type="InterPro" id="IPR005467">
    <property type="entry name" value="His_kinase_dom"/>
</dbReference>
<dbReference type="AlphaFoldDB" id="A0A2P6NXQ8"/>
<dbReference type="Gene3D" id="3.30.565.10">
    <property type="entry name" value="Histidine kinase-like ATPase, C-terminal domain"/>
    <property type="match status" value="1"/>
</dbReference>
<dbReference type="PROSITE" id="PS50110">
    <property type="entry name" value="RESPONSE_REGULATORY"/>
    <property type="match status" value="1"/>
</dbReference>
<dbReference type="InterPro" id="IPR013654">
    <property type="entry name" value="PAS_2"/>
</dbReference>
<dbReference type="EMBL" id="MDYQ01000007">
    <property type="protein sequence ID" value="PRP88747.1"/>
    <property type="molecule type" value="Genomic_DNA"/>
</dbReference>
<dbReference type="InterPro" id="IPR029016">
    <property type="entry name" value="GAF-like_dom_sf"/>
</dbReference>
<evidence type="ECO:0000259" key="13">
    <source>
        <dbReference type="PROSITE" id="PS50110"/>
    </source>
</evidence>